<dbReference type="Proteomes" id="UP001156441">
    <property type="component" value="Unassembled WGS sequence"/>
</dbReference>
<evidence type="ECO:0000313" key="2">
    <source>
        <dbReference type="Proteomes" id="UP001156441"/>
    </source>
</evidence>
<reference evidence="1 2" key="1">
    <citation type="submission" date="2021-02" db="EMBL/GenBank/DDBJ databases">
        <title>Actinophytocola xerophila sp. nov., isolated from soil of cotton cropping field.</title>
        <authorList>
            <person name="Huang R."/>
            <person name="Chen X."/>
            <person name="Ge X."/>
            <person name="Liu W."/>
        </authorList>
    </citation>
    <scope>NUCLEOTIDE SEQUENCE [LARGE SCALE GENOMIC DNA]</scope>
    <source>
        <strain evidence="1 2">S1-96</strain>
    </source>
</reference>
<protein>
    <submittedName>
        <fullName evidence="1">Uncharacterized protein</fullName>
    </submittedName>
</protein>
<keyword evidence="2" id="KW-1185">Reference proteome</keyword>
<accession>A0ABT2J2U7</accession>
<organism evidence="1 2">
    <name type="scientific">Actinophytocola gossypii</name>
    <dbReference type="NCBI Taxonomy" id="2812003"/>
    <lineage>
        <taxon>Bacteria</taxon>
        <taxon>Bacillati</taxon>
        <taxon>Actinomycetota</taxon>
        <taxon>Actinomycetes</taxon>
        <taxon>Pseudonocardiales</taxon>
        <taxon>Pseudonocardiaceae</taxon>
    </lineage>
</organism>
<evidence type="ECO:0000313" key="1">
    <source>
        <dbReference type="EMBL" id="MCT2582180.1"/>
    </source>
</evidence>
<gene>
    <name evidence="1" type="ORF">JT362_03450</name>
</gene>
<proteinExistence type="predicted"/>
<dbReference type="RefSeq" id="WP_260189528.1">
    <property type="nucleotide sequence ID" value="NZ_JAFFZE010000004.1"/>
</dbReference>
<sequence length="71" mass="6769">MVGVLFVAVGRPPEGDVVAGAVAGGSGPGDPVTEAAQVVGAVRVGVGLDAVVRVGVSVAWQETSTSVASVP</sequence>
<dbReference type="EMBL" id="JAFFZE010000004">
    <property type="protein sequence ID" value="MCT2582180.1"/>
    <property type="molecule type" value="Genomic_DNA"/>
</dbReference>
<name>A0ABT2J2U7_9PSEU</name>
<comment type="caution">
    <text evidence="1">The sequence shown here is derived from an EMBL/GenBank/DDBJ whole genome shotgun (WGS) entry which is preliminary data.</text>
</comment>